<keyword evidence="13" id="KW-1185">Reference proteome</keyword>
<dbReference type="Proteomes" id="UP000503399">
    <property type="component" value="Chromosome"/>
</dbReference>
<feature type="domain" description="Cytochrome oxidase subunit I profile" evidence="11">
    <location>
        <begin position="99"/>
        <end position="602"/>
    </location>
</feature>
<comment type="subcellular location">
    <subcellularLocation>
        <location evidence="1">Membrane</location>
        <topology evidence="1">Multi-pass membrane protein</topology>
    </subcellularLocation>
</comment>
<dbReference type="GO" id="GO:0016491">
    <property type="term" value="F:oxidoreductase activity"/>
    <property type="evidence" value="ECO:0007669"/>
    <property type="project" value="UniProtKB-KW"/>
</dbReference>
<evidence type="ECO:0000256" key="9">
    <source>
        <dbReference type="SAM" id="MobiDB-lite"/>
    </source>
</evidence>
<dbReference type="InterPro" id="IPR036927">
    <property type="entry name" value="Cyt_c_oxase-like_su1_sf"/>
</dbReference>
<evidence type="ECO:0000256" key="6">
    <source>
        <dbReference type="ARBA" id="ARBA00023136"/>
    </source>
</evidence>
<feature type="transmembrane region" description="Helical" evidence="10">
    <location>
        <begin position="275"/>
        <end position="293"/>
    </location>
</feature>
<dbReference type="EMBL" id="LR778114">
    <property type="protein sequence ID" value="CAB1129139.1"/>
    <property type="molecule type" value="Genomic_DNA"/>
</dbReference>
<reference evidence="12 13" key="1">
    <citation type="submission" date="2020-02" db="EMBL/GenBank/DDBJ databases">
        <authorList>
            <person name="Hogendoorn C."/>
        </authorList>
    </citation>
    <scope>NUCLEOTIDE SEQUENCE [LARGE SCALE GENOMIC DNA]</scope>
    <source>
        <strain evidence="12">R501</strain>
    </source>
</reference>
<protein>
    <submittedName>
        <fullName evidence="12">Cytochrome C oxidase subunit I</fullName>
        <ecNumber evidence="12">1.9.3.1</ecNumber>
    </submittedName>
</protein>
<feature type="transmembrane region" description="Helical" evidence="10">
    <location>
        <begin position="26"/>
        <end position="44"/>
    </location>
</feature>
<accession>A0A6F8ZHI7</accession>
<feature type="transmembrane region" description="Helical" evidence="10">
    <location>
        <begin position="64"/>
        <end position="90"/>
    </location>
</feature>
<dbReference type="GO" id="GO:0009060">
    <property type="term" value="P:aerobic respiration"/>
    <property type="evidence" value="ECO:0007669"/>
    <property type="project" value="InterPro"/>
</dbReference>
<dbReference type="PANTHER" id="PTHR10422:SF18">
    <property type="entry name" value="CYTOCHROME C OXIDASE SUBUNIT 1"/>
    <property type="match status" value="1"/>
</dbReference>
<dbReference type="PROSITE" id="PS50855">
    <property type="entry name" value="COX1"/>
    <property type="match status" value="1"/>
</dbReference>
<keyword evidence="8" id="KW-0813">Transport</keyword>
<evidence type="ECO:0000256" key="3">
    <source>
        <dbReference type="ARBA" id="ARBA00022692"/>
    </source>
</evidence>
<feature type="transmembrane region" description="Helical" evidence="10">
    <location>
        <begin position="429"/>
        <end position="449"/>
    </location>
</feature>
<dbReference type="GO" id="GO:0022904">
    <property type="term" value="P:respiratory electron transport chain"/>
    <property type="evidence" value="ECO:0007669"/>
    <property type="project" value="TreeGrafter"/>
</dbReference>
<feature type="transmembrane region" description="Helical" evidence="10">
    <location>
        <begin position="239"/>
        <end position="263"/>
    </location>
</feature>
<keyword evidence="6 10" id="KW-0472">Membrane</keyword>
<name>A0A6F8ZHI7_9FIRM</name>
<evidence type="ECO:0000256" key="5">
    <source>
        <dbReference type="ARBA" id="ARBA00022989"/>
    </source>
</evidence>
<dbReference type="Pfam" id="PF00115">
    <property type="entry name" value="COX1"/>
    <property type="match status" value="1"/>
</dbReference>
<dbReference type="GO" id="GO:0020037">
    <property type="term" value="F:heme binding"/>
    <property type="evidence" value="ECO:0007669"/>
    <property type="project" value="InterPro"/>
</dbReference>
<dbReference type="Gene3D" id="1.20.210.10">
    <property type="entry name" value="Cytochrome c oxidase-like, subunit I domain"/>
    <property type="match status" value="1"/>
</dbReference>
<keyword evidence="8" id="KW-0349">Heme</keyword>
<feature type="transmembrane region" description="Helical" evidence="10">
    <location>
        <begin position="358"/>
        <end position="380"/>
    </location>
</feature>
<dbReference type="GO" id="GO:0016020">
    <property type="term" value="C:membrane"/>
    <property type="evidence" value="ECO:0007669"/>
    <property type="project" value="UniProtKB-SubCell"/>
</dbReference>
<dbReference type="GO" id="GO:0015990">
    <property type="term" value="P:electron transport coupled proton transport"/>
    <property type="evidence" value="ECO:0007669"/>
    <property type="project" value="TreeGrafter"/>
</dbReference>
<keyword evidence="4 8" id="KW-0249">Electron transport</keyword>
<evidence type="ECO:0000259" key="11">
    <source>
        <dbReference type="PROSITE" id="PS50855"/>
    </source>
</evidence>
<proteinExistence type="inferred from homology"/>
<feature type="transmembrane region" description="Helical" evidence="10">
    <location>
        <begin position="392"/>
        <end position="417"/>
    </location>
</feature>
<dbReference type="AlphaFoldDB" id="A0A6F8ZHI7"/>
<dbReference type="PRINTS" id="PR01165">
    <property type="entry name" value="CYCOXIDASEI"/>
</dbReference>
<feature type="region of interest" description="Disordered" evidence="9">
    <location>
        <begin position="1"/>
        <end position="21"/>
    </location>
</feature>
<feature type="transmembrane region" description="Helical" evidence="10">
    <location>
        <begin position="156"/>
        <end position="177"/>
    </location>
</feature>
<feature type="transmembrane region" description="Helical" evidence="10">
    <location>
        <begin position="499"/>
        <end position="523"/>
    </location>
</feature>
<dbReference type="PANTHER" id="PTHR10422">
    <property type="entry name" value="CYTOCHROME C OXIDASE SUBUNIT 1"/>
    <property type="match status" value="1"/>
</dbReference>
<evidence type="ECO:0000256" key="1">
    <source>
        <dbReference type="ARBA" id="ARBA00004141"/>
    </source>
</evidence>
<keyword evidence="5 10" id="KW-1133">Transmembrane helix</keyword>
<dbReference type="EC" id="1.9.3.1" evidence="12"/>
<evidence type="ECO:0000256" key="10">
    <source>
        <dbReference type="SAM" id="Phobius"/>
    </source>
</evidence>
<comment type="similarity">
    <text evidence="8">Belongs to the heme-copper respiratory oxidase family.</text>
</comment>
<feature type="transmembrane region" description="Helical" evidence="10">
    <location>
        <begin position="111"/>
        <end position="136"/>
    </location>
</feature>
<dbReference type="PROSITE" id="PS00077">
    <property type="entry name" value="COX1_CUB"/>
    <property type="match status" value="1"/>
</dbReference>
<dbReference type="GO" id="GO:0004129">
    <property type="term" value="F:cytochrome-c oxidase activity"/>
    <property type="evidence" value="ECO:0007669"/>
    <property type="project" value="InterPro"/>
</dbReference>
<dbReference type="KEGG" id="hfv:R50_1638"/>
<gene>
    <name evidence="12" type="primary">ctaD</name>
    <name evidence="12" type="ORF">R50_1638</name>
</gene>
<dbReference type="SUPFAM" id="SSF81442">
    <property type="entry name" value="Cytochrome c oxidase subunit I-like"/>
    <property type="match status" value="1"/>
</dbReference>
<evidence type="ECO:0000256" key="2">
    <source>
        <dbReference type="ARBA" id="ARBA00022660"/>
    </source>
</evidence>
<keyword evidence="3 8" id="KW-0812">Transmembrane</keyword>
<feature type="transmembrane region" description="Helical" evidence="10">
    <location>
        <begin position="198"/>
        <end position="219"/>
    </location>
</feature>
<evidence type="ECO:0000256" key="8">
    <source>
        <dbReference type="RuleBase" id="RU000370"/>
    </source>
</evidence>
<sequence length="638" mass="70817">MASAAYAGKSRTNPQPQAEKAPMPPILRGVLWATIAFLVVDVLVTEVLDPFRGRPLVTTPGATLGWLAALVAWLMGVGGWEGTILPLLGYPEPAEHRDWRRYFQFSTDHKVIGLQYMASSAGGFLIAGLVAMIFRLELMKDHLWVFSTPNQYLSAVGIHGTIMMFSVATVFMIGGLGNYFVPLMIGSRTTAFPRLSGLSVWLVSFGILTVLFSPLLGYWDTGWRGYEPLAAQDPGGIIYYYLGVFALTMSSLMVALNLTATVIFKRAPGVTWGRLPMFAWGMVTVSLLNILWLPEIQTTFVLGLLNRIVPLPFFSSVGSPLTFIDLFWLFGHPEVYIIVVPALAMWQEIIPVMTRKTLFARQWGVMGLIFVMMLSGMVWAHHMFTNIRNSEILPFSFFTEMISVPTGFAYMTTLGTLWKSRARLRTPLVLVLMSMFNFLFGGLTGVFLADPAVNLQIHDTFWVVGHFHYTIIGGMVFTAFAAMYYWLPKLSGRTYNEKVALFGAIWIFLAFNGTFSQMFLLGLQGMNRWVAVYPPYLTALNDSVSIFAFLLGAGFVFNMGYIIWAWVAGPKAVENPWQAKTLEWATATPVPRNNFDVIPRVVGSFYRYGDDSPATVVEPAAGQLAATLEPAGAPDQEA</sequence>
<keyword evidence="12" id="KW-0560">Oxidoreductase</keyword>
<evidence type="ECO:0000256" key="7">
    <source>
        <dbReference type="ARBA" id="ARBA00025218"/>
    </source>
</evidence>
<dbReference type="InterPro" id="IPR023616">
    <property type="entry name" value="Cyt_c_oxase-like_su1_dom"/>
</dbReference>
<comment type="function">
    <text evidence="7">Cytochrome c oxidase is the component of the respiratory chain that catalyzes the reduction of oxygen to water. Subunits 1-3 form the functional core of the enzyme complex. CO I is the catalytic subunit of the enzyme. Electrons originating in cytochrome c are transferred via the copper A center of subunit 2 and heme A of subunit 1 to the bimetallic center formed by heme A3 and copper B.</text>
</comment>
<evidence type="ECO:0000313" key="13">
    <source>
        <dbReference type="Proteomes" id="UP000503399"/>
    </source>
</evidence>
<evidence type="ECO:0000313" key="12">
    <source>
        <dbReference type="EMBL" id="CAB1129139.1"/>
    </source>
</evidence>
<organism evidence="12 13">
    <name type="scientific">Candidatus Hydrogenisulfobacillus filiaventi</name>
    <dbReference type="NCBI Taxonomy" id="2707344"/>
    <lineage>
        <taxon>Bacteria</taxon>
        <taxon>Bacillati</taxon>
        <taxon>Bacillota</taxon>
        <taxon>Clostridia</taxon>
        <taxon>Eubacteriales</taxon>
        <taxon>Clostridiales Family XVII. Incertae Sedis</taxon>
        <taxon>Candidatus Hydrogenisulfobacillus</taxon>
    </lineage>
</organism>
<keyword evidence="8" id="KW-0408">Iron</keyword>
<feature type="transmembrane region" description="Helical" evidence="10">
    <location>
        <begin position="469"/>
        <end position="487"/>
    </location>
</feature>
<feature type="transmembrane region" description="Helical" evidence="10">
    <location>
        <begin position="543"/>
        <end position="567"/>
    </location>
</feature>
<evidence type="ECO:0000256" key="4">
    <source>
        <dbReference type="ARBA" id="ARBA00022982"/>
    </source>
</evidence>
<dbReference type="InterPro" id="IPR000883">
    <property type="entry name" value="Cyt_C_Oxase_1"/>
</dbReference>
<keyword evidence="2 8" id="KW-0679">Respiratory chain</keyword>
<dbReference type="InterPro" id="IPR023615">
    <property type="entry name" value="Cyt_c_Oxase_su1_BS"/>
</dbReference>
<keyword evidence="8" id="KW-0479">Metal-binding</keyword>